<dbReference type="KEGG" id="mmag:MMAD_10810"/>
<gene>
    <name evidence="2" type="ORF">MMAD_10810</name>
</gene>
<evidence type="ECO:0000313" key="2">
    <source>
        <dbReference type="EMBL" id="BBZ26786.1"/>
    </source>
</evidence>
<accession>A0A7I7XAW0</accession>
<sequence length="652" mass="66799">MHMGRARGVAGALVSAVVLVVSAGTGLGSAEPAAVSPDDGAGEAVAPQLSLTSVGSDSTLAFFGAEGTASVTIPVPPGLVPASIDAVLEIPVNMASGVMTVTQDDRVLSRVDLPVVDRTPVSIPLAGASIVDNAVTVVLRTYLAPTDGYCFEPTNPLRLAESSVRYDGVEAPPQVVADFLPPVLQQLDVYLPERPSRTETDAAVRLATAVVARYGTQRPNVVVLPLPAGATAPPVASLPLQRQVVIREDPGTGVTLLPGNGVPALAITGPAGELTNQARMVSSNLGRLAISSKAVAGPLRSSAQLPPDDTTIRQLGQPGVNATALTPQVSIALDQTRLGRSAHDVRVRLRGSYTPLPASVGGQLVAAIAGQTVDRWPADPSGAIDRWVDVPDRLLQRYTNLGVAMQISGNTGHCGDFQPVTLTIDGDTAVQSVRSTPPLPGGFQSLPQALMPRLEIGVEDGFDDARRAVNILVALQRLSALPIDTAVTNLSDAAASANPAVLVSAGGWTNPRLKLPVSVDANARLTVGNPDGTGDPGTLTLDPAMAFGSLQTVLDGDRTVLVATSNGNPGRLDALLDWVNADTARWSQVKGSALIAATGHDPVAFGAGDPLPPQAAASSGHRGVLYGAAAAALATLVAVGAIVVLRRRRRPA</sequence>
<proteinExistence type="predicted"/>
<evidence type="ECO:0000313" key="3">
    <source>
        <dbReference type="Proteomes" id="UP000466517"/>
    </source>
</evidence>
<protein>
    <submittedName>
        <fullName evidence="2">Membrane protein</fullName>
    </submittedName>
</protein>
<reference evidence="2 3" key="1">
    <citation type="journal article" date="2019" name="Emerg. Microbes Infect.">
        <title>Comprehensive subspecies identification of 175 nontuberculous mycobacteria species based on 7547 genomic profiles.</title>
        <authorList>
            <person name="Matsumoto Y."/>
            <person name="Kinjo T."/>
            <person name="Motooka D."/>
            <person name="Nabeya D."/>
            <person name="Jung N."/>
            <person name="Uechi K."/>
            <person name="Horii T."/>
            <person name="Iida T."/>
            <person name="Fujita J."/>
            <person name="Nakamura S."/>
        </authorList>
    </citation>
    <scope>NUCLEOTIDE SEQUENCE [LARGE SCALE GENOMIC DNA]</scope>
    <source>
        <strain evidence="2 3">JCM 13574</strain>
    </source>
</reference>
<keyword evidence="1" id="KW-1133">Transmembrane helix</keyword>
<keyword evidence="3" id="KW-1185">Reference proteome</keyword>
<dbReference type="EMBL" id="AP022610">
    <property type="protein sequence ID" value="BBZ26786.1"/>
    <property type="molecule type" value="Genomic_DNA"/>
</dbReference>
<name>A0A7I7XAW0_9MYCO</name>
<dbReference type="AlphaFoldDB" id="A0A7I7XAW0"/>
<evidence type="ECO:0000256" key="1">
    <source>
        <dbReference type="SAM" id="Phobius"/>
    </source>
</evidence>
<dbReference type="Proteomes" id="UP000466517">
    <property type="component" value="Chromosome"/>
</dbReference>
<keyword evidence="1" id="KW-0812">Transmembrane</keyword>
<feature type="transmembrane region" description="Helical" evidence="1">
    <location>
        <begin position="624"/>
        <end position="645"/>
    </location>
</feature>
<keyword evidence="1" id="KW-0472">Membrane</keyword>
<organism evidence="2 3">
    <name type="scientific">Mycolicibacterium madagascariense</name>
    <dbReference type="NCBI Taxonomy" id="212765"/>
    <lineage>
        <taxon>Bacteria</taxon>
        <taxon>Bacillati</taxon>
        <taxon>Actinomycetota</taxon>
        <taxon>Actinomycetes</taxon>
        <taxon>Mycobacteriales</taxon>
        <taxon>Mycobacteriaceae</taxon>
        <taxon>Mycolicibacterium</taxon>
    </lineage>
</organism>